<dbReference type="RefSeq" id="WP_231944081.1">
    <property type="nucleotide sequence ID" value="NZ_AP018112.1"/>
</dbReference>
<evidence type="ECO:0000313" key="1">
    <source>
        <dbReference type="EMBL" id="BAX62530.1"/>
    </source>
</evidence>
<gene>
    <name evidence="1" type="ORF">BSFP_053980</name>
</gene>
<dbReference type="AlphaFoldDB" id="A0A1Y1BRG0"/>
<dbReference type="Proteomes" id="UP000218432">
    <property type="component" value="Chromosome 2"/>
</dbReference>
<organism evidence="1 2">
    <name type="scientific">Burkholderia stabilis</name>
    <dbReference type="NCBI Taxonomy" id="95485"/>
    <lineage>
        <taxon>Bacteria</taxon>
        <taxon>Pseudomonadati</taxon>
        <taxon>Pseudomonadota</taxon>
        <taxon>Betaproteobacteria</taxon>
        <taxon>Burkholderiales</taxon>
        <taxon>Burkholderiaceae</taxon>
        <taxon>Burkholderia</taxon>
        <taxon>Burkholderia cepacia complex</taxon>
    </lineage>
</organism>
<accession>A0A1Y1BRG0</accession>
<name>A0A1Y1BRG0_9BURK</name>
<protein>
    <submittedName>
        <fullName evidence="1">Uncharacterized protein</fullName>
    </submittedName>
</protein>
<dbReference type="EMBL" id="AP018112">
    <property type="protein sequence ID" value="BAX62530.1"/>
    <property type="molecule type" value="Genomic_DNA"/>
</dbReference>
<reference evidence="1 2" key="1">
    <citation type="journal article" date="2017" name="Genome Announc.">
        <title>Complete Genome Sequence of Burkholderia stabilis FERMP-21014.</title>
        <authorList>
            <person name="Konishi K."/>
            <person name="Kumagai T."/>
            <person name="Sakasegawa S."/>
            <person name="Tamura T."/>
        </authorList>
    </citation>
    <scope>NUCLEOTIDE SEQUENCE [LARGE SCALE GENOMIC DNA]</scope>
    <source>
        <strain evidence="1 2">FERMP-21014</strain>
    </source>
</reference>
<sequence>MATVAELAKKFDPRTLSPDGDWIYSWSFIKTRDEPISAEQYIKFAESDLLDGESERHLVNALTNAKRALHLRMEDVCLGFGFDCCGGKRSFPRMVEHLSSIGVAAPRILSRLNQLRNQVEHEYLVPGRAEVETFIDVTILFVASTQRWINRQPSDIEIQQEVVIGGDTIILKTMVFSWVSGLVRLHFGDTKSSFGVTGEMIEFRCPSEEFFICARLALENEW</sequence>
<proteinExistence type="predicted"/>
<evidence type="ECO:0000313" key="2">
    <source>
        <dbReference type="Proteomes" id="UP000218432"/>
    </source>
</evidence>